<comment type="caution">
    <text evidence="2">The sequence shown here is derived from an EMBL/GenBank/DDBJ whole genome shotgun (WGS) entry which is preliminary data.</text>
</comment>
<feature type="region of interest" description="Disordered" evidence="1">
    <location>
        <begin position="1"/>
        <end position="33"/>
    </location>
</feature>
<evidence type="ECO:0000256" key="1">
    <source>
        <dbReference type="SAM" id="MobiDB-lite"/>
    </source>
</evidence>
<keyword evidence="3" id="KW-1185">Reference proteome</keyword>
<reference evidence="2 3" key="1">
    <citation type="submission" date="2020-08" db="EMBL/GenBank/DDBJ databases">
        <title>Genomic Encyclopedia of Type Strains, Phase III (KMG-III): the genomes of soil and plant-associated and newly described type strains.</title>
        <authorList>
            <person name="Whitman W."/>
        </authorList>
    </citation>
    <scope>NUCLEOTIDE SEQUENCE [LARGE SCALE GENOMIC DNA]</scope>
    <source>
        <strain evidence="2 3">CECT 8305</strain>
    </source>
</reference>
<sequence length="68" mass="7536">MSINPDRAPQQASLPRSLTQNEMHPRQAAEGKVKTAPCLLQRVDVRDVVAPKTANALEAFFDTSREMT</sequence>
<dbReference type="Proteomes" id="UP000588098">
    <property type="component" value="Unassembled WGS sequence"/>
</dbReference>
<name>A0A7W9QEV2_9ACTN</name>
<organism evidence="2 3">
    <name type="scientific">Streptomyces zagrosensis</name>
    <dbReference type="NCBI Taxonomy" id="1042984"/>
    <lineage>
        <taxon>Bacteria</taxon>
        <taxon>Bacillati</taxon>
        <taxon>Actinomycetota</taxon>
        <taxon>Actinomycetes</taxon>
        <taxon>Kitasatosporales</taxon>
        <taxon>Streptomycetaceae</taxon>
        <taxon>Streptomyces</taxon>
    </lineage>
</organism>
<gene>
    <name evidence="2" type="ORF">FHS42_005763</name>
</gene>
<evidence type="ECO:0000313" key="3">
    <source>
        <dbReference type="Proteomes" id="UP000588098"/>
    </source>
</evidence>
<proteinExistence type="predicted"/>
<dbReference type="RefSeq" id="WP_184576586.1">
    <property type="nucleotide sequence ID" value="NZ_JACHJL010000017.1"/>
</dbReference>
<dbReference type="EMBL" id="JACHJL010000017">
    <property type="protein sequence ID" value="MBB5938674.1"/>
    <property type="molecule type" value="Genomic_DNA"/>
</dbReference>
<dbReference type="AlphaFoldDB" id="A0A7W9QEV2"/>
<feature type="compositionally biased region" description="Basic and acidic residues" evidence="1">
    <location>
        <begin position="23"/>
        <end position="33"/>
    </location>
</feature>
<evidence type="ECO:0000313" key="2">
    <source>
        <dbReference type="EMBL" id="MBB5938674.1"/>
    </source>
</evidence>
<accession>A0A7W9QEV2</accession>
<feature type="compositionally biased region" description="Polar residues" evidence="1">
    <location>
        <begin position="10"/>
        <end position="22"/>
    </location>
</feature>
<protein>
    <submittedName>
        <fullName evidence="2">Uncharacterized protein</fullName>
    </submittedName>
</protein>